<keyword evidence="2" id="KW-1003">Cell membrane</keyword>
<sequence>MAQVEQRGIVLETSEKEVVILTDNGEFKKIPLPKKIPRIGDEITLEVQQPLSRSLKPKKSFRSSPYPWLGVAVAVFFVFLLSFSSLQSYLFPGTEGKDSSLEKVALLQEELQETERLRPVKYVTVDINPSIELGLDRQNRVIELKALNADGEKIVAHRELEGLSVEEAIQEITREALRQGYLAESKDNQLLIAVYAEEEETEDEQNQLEEILRYSAQQVLAEDNLRTDKIQTIHASKEQRIRSQELGLSIGKFALILEALEQGLESKEQQSTSPEEAPSPEPLKPAKEKVTIADKETTVAEDEVRAVDKEIAVTDDEVDVSDAKANGSNEEVTVVDEEVTEVTATEGKSKTAKEEEGLDQEQGLTKSEDVNASRNLEKLDESVPSS</sequence>
<organism evidence="9 10">
    <name type="scientific">Heliorestis acidaminivorans</name>
    <dbReference type="NCBI Taxonomy" id="553427"/>
    <lineage>
        <taxon>Bacteria</taxon>
        <taxon>Bacillati</taxon>
        <taxon>Bacillota</taxon>
        <taxon>Clostridia</taxon>
        <taxon>Eubacteriales</taxon>
        <taxon>Heliobacteriaceae</taxon>
        <taxon>Heliorestis</taxon>
    </lineage>
</organism>
<keyword evidence="4 7" id="KW-1133">Transmembrane helix</keyword>
<protein>
    <submittedName>
        <fullName evidence="9">Anti-sigma factor domain-containing protein</fullName>
    </submittedName>
</protein>
<feature type="region of interest" description="Disordered" evidence="6">
    <location>
        <begin position="318"/>
        <end position="386"/>
    </location>
</feature>
<keyword evidence="3 7" id="KW-0812">Transmembrane</keyword>
<keyword evidence="10" id="KW-1185">Reference proteome</keyword>
<feature type="domain" description="RsgI N-terminal anti-sigma" evidence="8">
    <location>
        <begin position="6"/>
        <end position="54"/>
    </location>
</feature>
<dbReference type="EMBL" id="WBXO01000013">
    <property type="protein sequence ID" value="KAB2951254.1"/>
    <property type="molecule type" value="Genomic_DNA"/>
</dbReference>
<dbReference type="Pfam" id="PF12791">
    <property type="entry name" value="RsgI_N"/>
    <property type="match status" value="1"/>
</dbReference>
<dbReference type="Proteomes" id="UP000468766">
    <property type="component" value="Unassembled WGS sequence"/>
</dbReference>
<evidence type="ECO:0000313" key="9">
    <source>
        <dbReference type="EMBL" id="KAB2951254.1"/>
    </source>
</evidence>
<evidence type="ECO:0000256" key="5">
    <source>
        <dbReference type="ARBA" id="ARBA00023136"/>
    </source>
</evidence>
<accession>A0A6I0EZQ3</accession>
<dbReference type="InterPro" id="IPR024449">
    <property type="entry name" value="Anti-sigma_RsgI_N"/>
</dbReference>
<dbReference type="Pfam" id="PF23750">
    <property type="entry name" value="RsgI_M"/>
    <property type="match status" value="1"/>
</dbReference>
<feature type="transmembrane region" description="Helical" evidence="7">
    <location>
        <begin position="66"/>
        <end position="90"/>
    </location>
</feature>
<evidence type="ECO:0000256" key="2">
    <source>
        <dbReference type="ARBA" id="ARBA00022475"/>
    </source>
</evidence>
<proteinExistence type="predicted"/>
<evidence type="ECO:0000313" key="10">
    <source>
        <dbReference type="Proteomes" id="UP000468766"/>
    </source>
</evidence>
<gene>
    <name evidence="9" type="ORF">F9B85_12870</name>
</gene>
<dbReference type="AlphaFoldDB" id="A0A6I0EZQ3"/>
<comment type="subcellular location">
    <subcellularLocation>
        <location evidence="1">Cell membrane</location>
        <topology evidence="1">Single-pass membrane protein</topology>
    </subcellularLocation>
</comment>
<evidence type="ECO:0000256" key="4">
    <source>
        <dbReference type="ARBA" id="ARBA00022989"/>
    </source>
</evidence>
<evidence type="ECO:0000256" key="3">
    <source>
        <dbReference type="ARBA" id="ARBA00022692"/>
    </source>
</evidence>
<dbReference type="GO" id="GO:0005886">
    <property type="term" value="C:plasma membrane"/>
    <property type="evidence" value="ECO:0007669"/>
    <property type="project" value="UniProtKB-SubCell"/>
</dbReference>
<reference evidence="9 10" key="1">
    <citation type="submission" date="2019-10" db="EMBL/GenBank/DDBJ databases">
        <title>Whole-genome sequence of the extremophile Heliorestis acidaminivorans DSM 24790.</title>
        <authorList>
            <person name="Kyndt J.A."/>
            <person name="Meyer T.E."/>
        </authorList>
    </citation>
    <scope>NUCLEOTIDE SEQUENCE [LARGE SCALE GENOMIC DNA]</scope>
    <source>
        <strain evidence="9 10">DSM 24790</strain>
    </source>
</reference>
<evidence type="ECO:0000256" key="6">
    <source>
        <dbReference type="SAM" id="MobiDB-lite"/>
    </source>
</evidence>
<comment type="caution">
    <text evidence="9">The sequence shown here is derived from an EMBL/GenBank/DDBJ whole genome shotgun (WGS) entry which is preliminary data.</text>
</comment>
<dbReference type="PROSITE" id="PS51849">
    <property type="entry name" value="RSGI_N"/>
    <property type="match status" value="1"/>
</dbReference>
<evidence type="ECO:0000256" key="1">
    <source>
        <dbReference type="ARBA" id="ARBA00004162"/>
    </source>
</evidence>
<feature type="compositionally biased region" description="Basic and acidic residues" evidence="6">
    <location>
        <begin position="284"/>
        <end position="303"/>
    </location>
</feature>
<feature type="region of interest" description="Disordered" evidence="6">
    <location>
        <begin position="265"/>
        <end position="303"/>
    </location>
</feature>
<evidence type="ECO:0000259" key="8">
    <source>
        <dbReference type="PROSITE" id="PS51849"/>
    </source>
</evidence>
<dbReference type="OrthoDB" id="9800626at2"/>
<keyword evidence="5 7" id="KW-0472">Membrane</keyword>
<evidence type="ECO:0000256" key="7">
    <source>
        <dbReference type="SAM" id="Phobius"/>
    </source>
</evidence>
<dbReference type="InterPro" id="IPR055431">
    <property type="entry name" value="RsgI_M"/>
</dbReference>
<feature type="compositionally biased region" description="Basic and acidic residues" evidence="6">
    <location>
        <begin position="366"/>
        <end position="386"/>
    </location>
</feature>
<name>A0A6I0EZQ3_9FIRM</name>